<organism evidence="2 3">
    <name type="scientific">Laodelphax striatellus</name>
    <name type="common">Small brown planthopper</name>
    <name type="synonym">Delphax striatella</name>
    <dbReference type="NCBI Taxonomy" id="195883"/>
    <lineage>
        <taxon>Eukaryota</taxon>
        <taxon>Metazoa</taxon>
        <taxon>Ecdysozoa</taxon>
        <taxon>Arthropoda</taxon>
        <taxon>Hexapoda</taxon>
        <taxon>Insecta</taxon>
        <taxon>Pterygota</taxon>
        <taxon>Neoptera</taxon>
        <taxon>Paraneoptera</taxon>
        <taxon>Hemiptera</taxon>
        <taxon>Auchenorrhyncha</taxon>
        <taxon>Fulgoroidea</taxon>
        <taxon>Delphacidae</taxon>
        <taxon>Criomorphinae</taxon>
        <taxon>Laodelphax</taxon>
    </lineage>
</organism>
<dbReference type="EMBL" id="QKKF02029951">
    <property type="protein sequence ID" value="RZF34976.1"/>
    <property type="molecule type" value="Genomic_DNA"/>
</dbReference>
<comment type="caution">
    <text evidence="2">The sequence shown here is derived from an EMBL/GenBank/DDBJ whole genome shotgun (WGS) entry which is preliminary data.</text>
</comment>
<feature type="region of interest" description="Disordered" evidence="1">
    <location>
        <begin position="1"/>
        <end position="20"/>
    </location>
</feature>
<dbReference type="Proteomes" id="UP000291343">
    <property type="component" value="Unassembled WGS sequence"/>
</dbReference>
<name>A0A482WNW0_LAOST</name>
<proteinExistence type="predicted"/>
<dbReference type="InParanoid" id="A0A482WNW0"/>
<sequence length="276" mass="30866">MPDSDRCGATRVSLHSLPPTGRTNAPLNTILSLASSVIIGQSPSCPSSHVIERDIGRFSIPPHVDSSTKFEIKVTKPLSEEKILPARASERRTSCVELSRDRVIVKQVWVHFLAAVQFPQAIFHLADPCDIYFQYSSHEDRSHTLARYDRRLPMSICFAYTTTGDANRFTATKPKHAFLSTVRSDRFASWNRPDAATGGASWWWGGETLLRPHAQAPPQHRQYSAPTSKMLARRFAMLALRLAVTLHSSKNMITSPYKRMPACVNPPKCLVASLER</sequence>
<evidence type="ECO:0000256" key="1">
    <source>
        <dbReference type="SAM" id="MobiDB-lite"/>
    </source>
</evidence>
<reference evidence="2 3" key="1">
    <citation type="journal article" date="2017" name="Gigascience">
        <title>Genome sequence of the small brown planthopper, Laodelphax striatellus.</title>
        <authorList>
            <person name="Zhu J."/>
            <person name="Jiang F."/>
            <person name="Wang X."/>
            <person name="Yang P."/>
            <person name="Bao Y."/>
            <person name="Zhao W."/>
            <person name="Wang W."/>
            <person name="Lu H."/>
            <person name="Wang Q."/>
            <person name="Cui N."/>
            <person name="Li J."/>
            <person name="Chen X."/>
            <person name="Luo L."/>
            <person name="Yu J."/>
            <person name="Kang L."/>
            <person name="Cui F."/>
        </authorList>
    </citation>
    <scope>NUCLEOTIDE SEQUENCE [LARGE SCALE GENOMIC DNA]</scope>
    <source>
        <strain evidence="2">Lst14</strain>
    </source>
</reference>
<evidence type="ECO:0000313" key="2">
    <source>
        <dbReference type="EMBL" id="RZF34976.1"/>
    </source>
</evidence>
<evidence type="ECO:0000313" key="3">
    <source>
        <dbReference type="Proteomes" id="UP000291343"/>
    </source>
</evidence>
<keyword evidence="3" id="KW-1185">Reference proteome</keyword>
<dbReference type="AlphaFoldDB" id="A0A482WNW0"/>
<accession>A0A482WNW0</accession>
<gene>
    <name evidence="2" type="ORF">LSTR_LSTR010068</name>
</gene>
<protein>
    <submittedName>
        <fullName evidence="2">Uncharacterized protein</fullName>
    </submittedName>
</protein>